<keyword evidence="3 4" id="KW-0413">Isomerase</keyword>
<dbReference type="PROSITE" id="PS00170">
    <property type="entry name" value="CSA_PPIASE_1"/>
    <property type="match status" value="1"/>
</dbReference>
<dbReference type="GO" id="GO:0006457">
    <property type="term" value="P:protein folding"/>
    <property type="evidence" value="ECO:0007669"/>
    <property type="project" value="InterPro"/>
</dbReference>
<evidence type="ECO:0000256" key="1">
    <source>
        <dbReference type="ARBA" id="ARBA00007365"/>
    </source>
</evidence>
<evidence type="ECO:0000259" key="5">
    <source>
        <dbReference type="PROSITE" id="PS50072"/>
    </source>
</evidence>
<comment type="function">
    <text evidence="4">PPIases accelerate the folding of proteins. It catalyzes the cis-trans isomerization of proline imidic peptide bonds in oligopeptides.</text>
</comment>
<dbReference type="SUPFAM" id="SSF50891">
    <property type="entry name" value="Cyclophilin-like"/>
    <property type="match status" value="1"/>
</dbReference>
<evidence type="ECO:0000256" key="4">
    <source>
        <dbReference type="RuleBase" id="RU363019"/>
    </source>
</evidence>
<dbReference type="GO" id="GO:0003755">
    <property type="term" value="F:peptidyl-prolyl cis-trans isomerase activity"/>
    <property type="evidence" value="ECO:0007669"/>
    <property type="project" value="UniProtKB-UniRule"/>
</dbReference>
<dbReference type="PRINTS" id="PR00153">
    <property type="entry name" value="CSAPPISMRASE"/>
</dbReference>
<comment type="catalytic activity">
    <reaction evidence="4">
        <text>[protein]-peptidylproline (omega=180) = [protein]-peptidylproline (omega=0)</text>
        <dbReference type="Rhea" id="RHEA:16237"/>
        <dbReference type="Rhea" id="RHEA-COMP:10747"/>
        <dbReference type="Rhea" id="RHEA-COMP:10748"/>
        <dbReference type="ChEBI" id="CHEBI:83833"/>
        <dbReference type="ChEBI" id="CHEBI:83834"/>
        <dbReference type="EC" id="5.2.1.8"/>
    </reaction>
</comment>
<proteinExistence type="inferred from homology"/>
<reference evidence="6" key="1">
    <citation type="submission" date="2020-02" db="EMBL/GenBank/DDBJ databases">
        <authorList>
            <person name="Meier V. D."/>
        </authorList>
    </citation>
    <scope>NUCLEOTIDE SEQUENCE</scope>
    <source>
        <strain evidence="6">AVDCRST_MAG49</strain>
    </source>
</reference>
<dbReference type="Gene3D" id="2.40.100.10">
    <property type="entry name" value="Cyclophilin-like"/>
    <property type="match status" value="1"/>
</dbReference>
<dbReference type="Pfam" id="PF00160">
    <property type="entry name" value="Pro_isomerase"/>
    <property type="match status" value="1"/>
</dbReference>
<dbReference type="EC" id="5.2.1.8" evidence="4"/>
<name>A0A6J4VGN5_9BACT</name>
<evidence type="ECO:0000313" key="6">
    <source>
        <dbReference type="EMBL" id="CAA9576767.1"/>
    </source>
</evidence>
<dbReference type="InterPro" id="IPR044666">
    <property type="entry name" value="Cyclophilin_A-like"/>
</dbReference>
<feature type="domain" description="PPIase cyclophilin-type" evidence="5">
    <location>
        <begin position="26"/>
        <end position="174"/>
    </location>
</feature>
<dbReference type="PANTHER" id="PTHR45625:SF4">
    <property type="entry name" value="PEPTIDYLPROLYL ISOMERASE DOMAIN AND WD REPEAT-CONTAINING PROTEIN 1"/>
    <property type="match status" value="1"/>
</dbReference>
<dbReference type="PANTHER" id="PTHR45625">
    <property type="entry name" value="PEPTIDYL-PROLYL CIS-TRANS ISOMERASE-RELATED"/>
    <property type="match status" value="1"/>
</dbReference>
<evidence type="ECO:0000256" key="3">
    <source>
        <dbReference type="ARBA" id="ARBA00023235"/>
    </source>
</evidence>
<keyword evidence="2 4" id="KW-0697">Rotamase</keyword>
<sequence>MANRKQWSKPFDLTIDPAKRYTATLETNKGSFDVEFYPNDAPLAVNNFVNLAREGYFDGTPFHRIVAGFVIQGGDPTGTGAGGPGYNFADEPVTKDYEKGTLAMANAGPNTNGSQFFVVLDDLKGKLPKNYTIFGKVTQGIESVDAIAATPTRASRGGERSTPTEPITLQRVTVTEA</sequence>
<dbReference type="EMBL" id="CADCWG010000308">
    <property type="protein sequence ID" value="CAA9576767.1"/>
    <property type="molecule type" value="Genomic_DNA"/>
</dbReference>
<dbReference type="InterPro" id="IPR020892">
    <property type="entry name" value="Cyclophilin-type_PPIase_CS"/>
</dbReference>
<dbReference type="AlphaFoldDB" id="A0A6J4VGN5"/>
<dbReference type="InterPro" id="IPR002130">
    <property type="entry name" value="Cyclophilin-type_PPIase_dom"/>
</dbReference>
<evidence type="ECO:0000256" key="2">
    <source>
        <dbReference type="ARBA" id="ARBA00023110"/>
    </source>
</evidence>
<organism evidence="6">
    <name type="scientific">uncultured Thermomicrobiales bacterium</name>
    <dbReference type="NCBI Taxonomy" id="1645740"/>
    <lineage>
        <taxon>Bacteria</taxon>
        <taxon>Pseudomonadati</taxon>
        <taxon>Thermomicrobiota</taxon>
        <taxon>Thermomicrobia</taxon>
        <taxon>Thermomicrobiales</taxon>
        <taxon>environmental samples</taxon>
    </lineage>
</organism>
<dbReference type="PROSITE" id="PS50072">
    <property type="entry name" value="CSA_PPIASE_2"/>
    <property type="match status" value="1"/>
</dbReference>
<protein>
    <recommendedName>
        <fullName evidence="4">Peptidyl-prolyl cis-trans isomerase</fullName>
        <shortName evidence="4">PPIase</shortName>
        <ecNumber evidence="4">5.2.1.8</ecNumber>
    </recommendedName>
</protein>
<gene>
    <name evidence="6" type="ORF">AVDCRST_MAG49-4282</name>
</gene>
<comment type="similarity">
    <text evidence="1 4">Belongs to the cyclophilin-type PPIase family.</text>
</comment>
<dbReference type="CDD" id="cd00317">
    <property type="entry name" value="cyclophilin"/>
    <property type="match status" value="1"/>
</dbReference>
<accession>A0A6J4VGN5</accession>
<dbReference type="InterPro" id="IPR029000">
    <property type="entry name" value="Cyclophilin-like_dom_sf"/>
</dbReference>